<dbReference type="GO" id="GO:0016772">
    <property type="term" value="F:transferase activity, transferring phosphorus-containing groups"/>
    <property type="evidence" value="ECO:0007669"/>
    <property type="project" value="InterPro"/>
</dbReference>
<dbReference type="Gene3D" id="3.50.30.10">
    <property type="entry name" value="Phosphohistidine domain"/>
    <property type="match status" value="1"/>
</dbReference>
<sequence>MSDDSVDDTVLATFHGDDDFPVQWEEGQRELFWVHDDLHIPNPISPMYADIGGWWLKCDYMFRRFGTPFASDWISKVVNGYVYTAAIPATPGLSAEASEYGARYTPRVPLDAGDPAELGAYMGWTLPYYAEHFLVWWRDRLRPEMERNFVRFDTYEHDAASLVELAILLEDAIDMHDRHWQIHWVLNFAQFSSTLALNAAVAAAKGEGDHSALMGRLQSSTENRNWDSIEELWKIKELVAKEQGEVARAFEKATAGDVIRALEGTDAGRAFLAEHIEPYQQTFGYKSMYAHEFSFRTWREDPAPIVEAIRGYLESDYDYPAELQAVADDLAKAKAEVFEGVEEGPARDELARALELSLRMNPLTPDHHFYIDQGTNARVRLVLVAIGRKLVEEGRLDDAEDVMYLKYNELRRLMAGSNSFDAQELVGDRRDAREDAYEVRPRDWIGTATESQVGFPYWSLWAFPEKLNRPAPSHDAEIPGLPASAGIIEGTARVVLSAEQFGEVQRDEIIVCRMTSPSWVVLFTKISGLVTDAGGMASHPAVVSREFGIPAVVGTSDATRRIKTGDRVRVNGSTGRVEILSDVPAPAPVGAL</sequence>
<gene>
    <name evidence="2" type="ordered locus">MODMU_2351</name>
</gene>
<dbReference type="PANTHER" id="PTHR43615:SF1">
    <property type="entry name" value="PPDK_N DOMAIN-CONTAINING PROTEIN"/>
    <property type="match status" value="1"/>
</dbReference>
<dbReference type="EMBL" id="FO203431">
    <property type="protein sequence ID" value="CCH87783.1"/>
    <property type="molecule type" value="Genomic_DNA"/>
</dbReference>
<dbReference type="PANTHER" id="PTHR43615">
    <property type="entry name" value="PHOSPHOENOLPYRUVATE SYNTHASE-RELATED"/>
    <property type="match status" value="1"/>
</dbReference>
<organism evidence="2 3">
    <name type="scientific">Modestobacter italicus (strain DSM 44449 / CECT 9708 / BC 501)</name>
    <dbReference type="NCBI Taxonomy" id="2732864"/>
    <lineage>
        <taxon>Bacteria</taxon>
        <taxon>Bacillati</taxon>
        <taxon>Actinomycetota</taxon>
        <taxon>Actinomycetes</taxon>
        <taxon>Geodermatophilales</taxon>
        <taxon>Geodermatophilaceae</taxon>
        <taxon>Modestobacter</taxon>
    </lineage>
</organism>
<accession>I4EWM0</accession>
<dbReference type="KEGG" id="mmar:MODMU_2351"/>
<dbReference type="InterPro" id="IPR008279">
    <property type="entry name" value="PEP-util_enz_mobile_dom"/>
</dbReference>
<dbReference type="InterPro" id="IPR036637">
    <property type="entry name" value="Phosphohistidine_dom_sf"/>
</dbReference>
<dbReference type="OrthoDB" id="9765468at2"/>
<evidence type="ECO:0000313" key="3">
    <source>
        <dbReference type="Proteomes" id="UP000006461"/>
    </source>
</evidence>
<name>I4EWM0_MODI5</name>
<dbReference type="Pfam" id="PF00391">
    <property type="entry name" value="PEP-utilizers"/>
    <property type="match status" value="1"/>
</dbReference>
<dbReference type="eggNOG" id="COG3848">
    <property type="taxonomic scope" value="Bacteria"/>
</dbReference>
<dbReference type="Proteomes" id="UP000006461">
    <property type="component" value="Chromosome"/>
</dbReference>
<keyword evidence="3" id="KW-1185">Reference proteome</keyword>
<evidence type="ECO:0000259" key="1">
    <source>
        <dbReference type="Pfam" id="PF00391"/>
    </source>
</evidence>
<dbReference type="HOGENOM" id="CLU_031538_0_0_11"/>
<dbReference type="InterPro" id="IPR051549">
    <property type="entry name" value="PEP_Utilizing_Enz"/>
</dbReference>
<dbReference type="SUPFAM" id="SSF52009">
    <property type="entry name" value="Phosphohistidine domain"/>
    <property type="match status" value="1"/>
</dbReference>
<dbReference type="AlphaFoldDB" id="I4EWM0"/>
<protein>
    <submittedName>
        <fullName evidence="2">Phosphoenolpyruvate-utilising enzyme, mobile region</fullName>
    </submittedName>
</protein>
<dbReference type="STRING" id="477641.MODMU_2351"/>
<reference evidence="2 3" key="1">
    <citation type="journal article" date="2012" name="J. Bacteriol.">
        <title>Genome Sequence of Radiation-Resistant Modestobacter marinus Strain BC501, a Representative Actinobacterium That Thrives on Calcareous Stone Surfaces.</title>
        <authorList>
            <person name="Normand P."/>
            <person name="Gury J."/>
            <person name="Pujic P."/>
            <person name="Chouaia B."/>
            <person name="Crotti E."/>
            <person name="Brusetti L."/>
            <person name="Daffonchio D."/>
            <person name="Vacherie B."/>
            <person name="Barbe V."/>
            <person name="Medigue C."/>
            <person name="Calteau A."/>
            <person name="Ghodhbane-Gtari F."/>
            <person name="Essoussi I."/>
            <person name="Nouioui I."/>
            <person name="Abbassi-Ghozzi I."/>
            <person name="Gtari M."/>
        </authorList>
    </citation>
    <scope>NUCLEOTIDE SEQUENCE [LARGE SCALE GENOMIC DNA]</scope>
    <source>
        <strain evidence="3">BC 501</strain>
    </source>
</reference>
<dbReference type="OMA" id="PDHHFYI"/>
<feature type="domain" description="PEP-utilising enzyme mobile" evidence="1">
    <location>
        <begin position="505"/>
        <end position="575"/>
    </location>
</feature>
<evidence type="ECO:0000313" key="2">
    <source>
        <dbReference type="EMBL" id="CCH87783.1"/>
    </source>
</evidence>
<proteinExistence type="predicted"/>
<dbReference type="PATRIC" id="fig|477641.3.peg.2240"/>